<dbReference type="Proteomes" id="UP001519294">
    <property type="component" value="Unassembled WGS sequence"/>
</dbReference>
<evidence type="ECO:0008006" key="3">
    <source>
        <dbReference type="Google" id="ProtNLM"/>
    </source>
</evidence>
<dbReference type="Pfam" id="PF14169">
    <property type="entry name" value="YdjO"/>
    <property type="match status" value="1"/>
</dbReference>
<dbReference type="EMBL" id="JAGIKX010000003">
    <property type="protein sequence ID" value="MBP2256770.1"/>
    <property type="molecule type" value="Genomic_DNA"/>
</dbReference>
<name>A0ABS4S5K3_9BACI</name>
<sequence length="66" mass="7572">MKGDVTMSFSRGPKEPVAEVDTKVWACTNDECQGWMRESYCFDSEPECPLCHSSMKQEIRVLPELK</sequence>
<keyword evidence="2" id="KW-1185">Reference proteome</keyword>
<dbReference type="RefSeq" id="WP_390337360.1">
    <property type="nucleotide sequence ID" value="NZ_JAGIKX010000003.1"/>
</dbReference>
<dbReference type="InterPro" id="IPR025916">
    <property type="entry name" value="YdjO"/>
</dbReference>
<reference evidence="1 2" key="1">
    <citation type="submission" date="2021-03" db="EMBL/GenBank/DDBJ databases">
        <title>Genomic Encyclopedia of Type Strains, Phase IV (KMG-IV): sequencing the most valuable type-strain genomes for metagenomic binning, comparative biology and taxonomic classification.</title>
        <authorList>
            <person name="Goeker M."/>
        </authorList>
    </citation>
    <scope>NUCLEOTIDE SEQUENCE [LARGE SCALE GENOMIC DNA]</scope>
    <source>
        <strain evidence="1 2">DSM 25790</strain>
    </source>
</reference>
<evidence type="ECO:0000313" key="2">
    <source>
        <dbReference type="Proteomes" id="UP001519294"/>
    </source>
</evidence>
<gene>
    <name evidence="1" type="ORF">J2Z81_000712</name>
</gene>
<evidence type="ECO:0000313" key="1">
    <source>
        <dbReference type="EMBL" id="MBP2256770.1"/>
    </source>
</evidence>
<proteinExistence type="predicted"/>
<comment type="caution">
    <text evidence="1">The sequence shown here is derived from an EMBL/GenBank/DDBJ whole genome shotgun (WGS) entry which is preliminary data.</text>
</comment>
<organism evidence="1 2">
    <name type="scientific">Virgibacillus alimentarius</name>
    <dbReference type="NCBI Taxonomy" id="698769"/>
    <lineage>
        <taxon>Bacteria</taxon>
        <taxon>Bacillati</taxon>
        <taxon>Bacillota</taxon>
        <taxon>Bacilli</taxon>
        <taxon>Bacillales</taxon>
        <taxon>Bacillaceae</taxon>
        <taxon>Virgibacillus</taxon>
    </lineage>
</organism>
<protein>
    <recommendedName>
        <fullName evidence="3">Cold-shock protein</fullName>
    </recommendedName>
</protein>
<accession>A0ABS4S5K3</accession>